<dbReference type="RefSeq" id="WP_007483704.1">
    <property type="nucleotide sequence ID" value="NZ_JH724314.1"/>
</dbReference>
<dbReference type="STRING" id="997884.HMPREF1068_00787"/>
<dbReference type="eggNOG" id="COG0657">
    <property type="taxonomic scope" value="Bacteria"/>
</dbReference>
<organism evidence="4 5">
    <name type="scientific">Bacteroides nordii CL02T12C05</name>
    <dbReference type="NCBI Taxonomy" id="997884"/>
    <lineage>
        <taxon>Bacteria</taxon>
        <taxon>Pseudomonadati</taxon>
        <taxon>Bacteroidota</taxon>
        <taxon>Bacteroidia</taxon>
        <taxon>Bacteroidales</taxon>
        <taxon>Bacteroidaceae</taxon>
        <taxon>Bacteroides</taxon>
    </lineage>
</organism>
<dbReference type="HOGENOM" id="CLU_012494_5_1_10"/>
<name>I8XU71_9BACE</name>
<dbReference type="PATRIC" id="fig|997884.3.peg.794"/>
<accession>I8XU71</accession>
<sequence length="288" mass="32618">MRNVCFTMAVFAFTSCLAQQNFTVDIWPNGTPNSNEILGEIQKETESGRLYLTQEAKMHVFLPSNNPTGGMVIICPGGSYHFLSIENEGRRVARWFNEQGIAATVLQYRVPNKHKEVPVSDVRETFAIIKRRAVEWNVDIDKIGIMGFSAGGHLASFHSNTYTSESKPAFTILAYPVTTLLKGPSHEQTRQNFLRNTDDPEEVAASSPVQLVGAHTPPTFIMVSRDDKLYICSQLYQEALYENHIPFECHVYSIGGHGWGTKDSFPYKEQWQTSLRFWLEQILNTHPQ</sequence>
<dbReference type="Pfam" id="PF20434">
    <property type="entry name" value="BD-FAE"/>
    <property type="match status" value="1"/>
</dbReference>
<dbReference type="AlphaFoldDB" id="I8XU71"/>
<evidence type="ECO:0000259" key="3">
    <source>
        <dbReference type="Pfam" id="PF20434"/>
    </source>
</evidence>
<dbReference type="GO" id="GO:0016787">
    <property type="term" value="F:hydrolase activity"/>
    <property type="evidence" value="ECO:0007669"/>
    <property type="project" value="UniProtKB-KW"/>
</dbReference>
<dbReference type="InterPro" id="IPR029058">
    <property type="entry name" value="AB_hydrolase_fold"/>
</dbReference>
<dbReference type="SUPFAM" id="SSF53474">
    <property type="entry name" value="alpha/beta-Hydrolases"/>
    <property type="match status" value="1"/>
</dbReference>
<feature type="domain" description="BD-FAE-like" evidence="3">
    <location>
        <begin position="59"/>
        <end position="230"/>
    </location>
</feature>
<dbReference type="InterPro" id="IPR050300">
    <property type="entry name" value="GDXG_lipolytic_enzyme"/>
</dbReference>
<reference evidence="4 5" key="1">
    <citation type="submission" date="2012-02" db="EMBL/GenBank/DDBJ databases">
        <title>The Genome Sequence of Bacteroides nordii CL02T12C05.</title>
        <authorList>
            <consortium name="The Broad Institute Genome Sequencing Platform"/>
            <person name="Earl A."/>
            <person name="Ward D."/>
            <person name="Feldgarden M."/>
            <person name="Gevers D."/>
            <person name="Zitomersky N.L."/>
            <person name="Coyne M.J."/>
            <person name="Comstock L.E."/>
            <person name="Young S.K."/>
            <person name="Zeng Q."/>
            <person name="Gargeya S."/>
            <person name="Fitzgerald M."/>
            <person name="Haas B."/>
            <person name="Abouelleil A."/>
            <person name="Alvarado L."/>
            <person name="Arachchi H.M."/>
            <person name="Berlin A."/>
            <person name="Chapman S.B."/>
            <person name="Gearin G."/>
            <person name="Goldberg J."/>
            <person name="Griggs A."/>
            <person name="Gujja S."/>
            <person name="Hansen M."/>
            <person name="Heiman D."/>
            <person name="Howarth C."/>
            <person name="Larimer J."/>
            <person name="Lui A."/>
            <person name="MacDonald P.J.P."/>
            <person name="McCowen C."/>
            <person name="Montmayeur A."/>
            <person name="Murphy C."/>
            <person name="Neiman D."/>
            <person name="Pearson M."/>
            <person name="Priest M."/>
            <person name="Roberts A."/>
            <person name="Saif S."/>
            <person name="Shea T."/>
            <person name="Sisk P."/>
            <person name="Stolte C."/>
            <person name="Sykes S."/>
            <person name="Wortman J."/>
            <person name="Nusbaum C."/>
            <person name="Birren B."/>
        </authorList>
    </citation>
    <scope>NUCLEOTIDE SEQUENCE [LARGE SCALE GENOMIC DNA]</scope>
    <source>
        <strain evidence="4 5">CL02T12C05</strain>
    </source>
</reference>
<keyword evidence="5" id="KW-1185">Reference proteome</keyword>
<dbReference type="EMBL" id="AGXS01000011">
    <property type="protein sequence ID" value="EIY53617.1"/>
    <property type="molecule type" value="Genomic_DNA"/>
</dbReference>
<feature type="chain" id="PRO_5003717346" description="BD-FAE-like domain-containing protein" evidence="2">
    <location>
        <begin position="19"/>
        <end position="288"/>
    </location>
</feature>
<dbReference type="Gene3D" id="3.40.50.1820">
    <property type="entry name" value="alpha/beta hydrolase"/>
    <property type="match status" value="1"/>
</dbReference>
<proteinExistence type="predicted"/>
<evidence type="ECO:0000313" key="5">
    <source>
        <dbReference type="Proteomes" id="UP000003089"/>
    </source>
</evidence>
<keyword evidence="2" id="KW-0732">Signal</keyword>
<dbReference type="InterPro" id="IPR049492">
    <property type="entry name" value="BD-FAE-like_dom"/>
</dbReference>
<comment type="caution">
    <text evidence="4">The sequence shown here is derived from an EMBL/GenBank/DDBJ whole genome shotgun (WGS) entry which is preliminary data.</text>
</comment>
<dbReference type="Proteomes" id="UP000003089">
    <property type="component" value="Unassembled WGS sequence"/>
</dbReference>
<protein>
    <recommendedName>
        <fullName evidence="3">BD-FAE-like domain-containing protein</fullName>
    </recommendedName>
</protein>
<keyword evidence="1" id="KW-0378">Hydrolase</keyword>
<dbReference type="PROSITE" id="PS51257">
    <property type="entry name" value="PROKAR_LIPOPROTEIN"/>
    <property type="match status" value="1"/>
</dbReference>
<dbReference type="PANTHER" id="PTHR48081:SF6">
    <property type="entry name" value="PEPTIDASE S9 PROLYL OLIGOPEPTIDASE CATALYTIC DOMAIN-CONTAINING PROTEIN"/>
    <property type="match status" value="1"/>
</dbReference>
<dbReference type="PANTHER" id="PTHR48081">
    <property type="entry name" value="AB HYDROLASE SUPERFAMILY PROTEIN C4A8.06C"/>
    <property type="match status" value="1"/>
</dbReference>
<gene>
    <name evidence="4" type="ORF">HMPREF1068_00787</name>
</gene>
<feature type="signal peptide" evidence="2">
    <location>
        <begin position="1"/>
        <end position="18"/>
    </location>
</feature>
<evidence type="ECO:0000313" key="4">
    <source>
        <dbReference type="EMBL" id="EIY53617.1"/>
    </source>
</evidence>
<evidence type="ECO:0000256" key="1">
    <source>
        <dbReference type="ARBA" id="ARBA00022801"/>
    </source>
</evidence>
<evidence type="ECO:0000256" key="2">
    <source>
        <dbReference type="SAM" id="SignalP"/>
    </source>
</evidence>